<name>A0A2P6MF32_ALKUR</name>
<gene>
    <name evidence="1" type="ORF">C6I21_12285</name>
</gene>
<accession>A0A2P6MF32</accession>
<dbReference type="EMBL" id="PVNS01000011">
    <property type="protein sequence ID" value="PRO64915.1"/>
    <property type="molecule type" value="Genomic_DNA"/>
</dbReference>
<protein>
    <submittedName>
        <fullName evidence="1">Uncharacterized protein</fullName>
    </submittedName>
</protein>
<proteinExistence type="predicted"/>
<reference evidence="1 2" key="1">
    <citation type="submission" date="2018-03" db="EMBL/GenBank/DDBJ databases">
        <title>Bacillus urumqiensis sp. nov., a moderately haloalkaliphilic bacterium isolated from a salt lake.</title>
        <authorList>
            <person name="Zhao B."/>
            <person name="Liao Z."/>
        </authorList>
    </citation>
    <scope>NUCLEOTIDE SEQUENCE [LARGE SCALE GENOMIC DNA]</scope>
    <source>
        <strain evidence="1 2">BZ-SZ-XJ18</strain>
    </source>
</reference>
<dbReference type="AlphaFoldDB" id="A0A2P6MF32"/>
<dbReference type="Proteomes" id="UP000243650">
    <property type="component" value="Unassembled WGS sequence"/>
</dbReference>
<comment type="caution">
    <text evidence="1">The sequence shown here is derived from an EMBL/GenBank/DDBJ whole genome shotgun (WGS) entry which is preliminary data.</text>
</comment>
<evidence type="ECO:0000313" key="1">
    <source>
        <dbReference type="EMBL" id="PRO64915.1"/>
    </source>
</evidence>
<dbReference type="RefSeq" id="WP_105959770.1">
    <property type="nucleotide sequence ID" value="NZ_PVNS01000011.1"/>
</dbReference>
<sequence>MSQTLDGSMKPLAEWAEVQDDRIAAAAVAYGVEETLDELLKTWMHQAFQADLSSDLKLWDLLFTLFEQENIHPEEGERRKLNVLEPEAKRAVAAYSYAELPLPFTAQLIQSGETETETRIIQSLQYIRTCFPED</sequence>
<evidence type="ECO:0000313" key="2">
    <source>
        <dbReference type="Proteomes" id="UP000243650"/>
    </source>
</evidence>
<organism evidence="1 2">
    <name type="scientific">Alkalicoccus urumqiensis</name>
    <name type="common">Bacillus urumqiensis</name>
    <dbReference type="NCBI Taxonomy" id="1548213"/>
    <lineage>
        <taxon>Bacteria</taxon>
        <taxon>Bacillati</taxon>
        <taxon>Bacillota</taxon>
        <taxon>Bacilli</taxon>
        <taxon>Bacillales</taxon>
        <taxon>Bacillaceae</taxon>
        <taxon>Alkalicoccus</taxon>
    </lineage>
</organism>
<dbReference type="OrthoDB" id="9941771at2"/>
<keyword evidence="2" id="KW-1185">Reference proteome</keyword>